<dbReference type="AlphaFoldDB" id="A0A6C0I0H6"/>
<dbReference type="GO" id="GO:0008107">
    <property type="term" value="F:galactoside 2-alpha-L-fucosyltransferase activity"/>
    <property type="evidence" value="ECO:0007669"/>
    <property type="project" value="InterPro"/>
</dbReference>
<dbReference type="CDD" id="cd11301">
    <property type="entry name" value="Fut1_Fut2_like"/>
    <property type="match status" value="1"/>
</dbReference>
<protein>
    <recommendedName>
        <fullName evidence="4">Glycosyltransferase</fullName>
    </recommendedName>
</protein>
<dbReference type="Pfam" id="PF01531">
    <property type="entry name" value="Glyco_transf_11"/>
    <property type="match status" value="1"/>
</dbReference>
<dbReference type="GO" id="GO:0005975">
    <property type="term" value="P:carbohydrate metabolic process"/>
    <property type="evidence" value="ECO:0007669"/>
    <property type="project" value="InterPro"/>
</dbReference>
<sequence length="312" mass="37510">MYILIKYQQYKNIEPFIKQMIIASNPIGGLGNQLFQIFATLAYGMKYGRRIVFTYQQNTIGITKRPNYWHNFLKNLLIFTTKFQSTIKNEQINQFAKIQEQGHHYNDLLAHTEEFVQLSGYFQSPKYFDKYFEKILSLIKFCEIREHVLQEYPTILTEDIVNISMHFRLGDYKHLQHCHPILKYDYYEKSLNKLTELIEKREPMKKMKVLYFFEKEDIDFVEKIIDNLRQKFSYIEFDSILSFGRELEDWKQMVLMTCCDHHVIANSTFSWWGAYLNPSESKYVIYPDVWFGPSLKDLNNSDLFPDSWMKIL</sequence>
<keyword evidence="2" id="KW-0808">Transferase</keyword>
<evidence type="ECO:0000256" key="2">
    <source>
        <dbReference type="ARBA" id="ARBA00022679"/>
    </source>
</evidence>
<accession>A0A6C0I0H6</accession>
<keyword evidence="1" id="KW-0328">Glycosyltransferase</keyword>
<dbReference type="GO" id="GO:0016020">
    <property type="term" value="C:membrane"/>
    <property type="evidence" value="ECO:0007669"/>
    <property type="project" value="InterPro"/>
</dbReference>
<dbReference type="EMBL" id="MN740049">
    <property type="protein sequence ID" value="QHT85887.1"/>
    <property type="molecule type" value="Genomic_DNA"/>
</dbReference>
<dbReference type="InterPro" id="IPR002516">
    <property type="entry name" value="Glyco_trans_11"/>
</dbReference>
<evidence type="ECO:0008006" key="4">
    <source>
        <dbReference type="Google" id="ProtNLM"/>
    </source>
</evidence>
<evidence type="ECO:0000256" key="1">
    <source>
        <dbReference type="ARBA" id="ARBA00022676"/>
    </source>
</evidence>
<organism evidence="3">
    <name type="scientific">viral metagenome</name>
    <dbReference type="NCBI Taxonomy" id="1070528"/>
    <lineage>
        <taxon>unclassified sequences</taxon>
        <taxon>metagenomes</taxon>
        <taxon>organismal metagenomes</taxon>
    </lineage>
</organism>
<dbReference type="PANTHER" id="PTHR11927">
    <property type="entry name" value="GALACTOSIDE 2-L-FUCOSYLTRANSFERASE"/>
    <property type="match status" value="1"/>
</dbReference>
<dbReference type="PANTHER" id="PTHR11927:SF9">
    <property type="entry name" value="L-FUCOSYLTRANSFERASE"/>
    <property type="match status" value="1"/>
</dbReference>
<name>A0A6C0I0H6_9ZZZZ</name>
<reference evidence="3" key="1">
    <citation type="journal article" date="2020" name="Nature">
        <title>Giant virus diversity and host interactions through global metagenomics.</title>
        <authorList>
            <person name="Schulz F."/>
            <person name="Roux S."/>
            <person name="Paez-Espino D."/>
            <person name="Jungbluth S."/>
            <person name="Walsh D.A."/>
            <person name="Denef V.J."/>
            <person name="McMahon K.D."/>
            <person name="Konstantinidis K.T."/>
            <person name="Eloe-Fadrosh E.A."/>
            <person name="Kyrpides N.C."/>
            <person name="Woyke T."/>
        </authorList>
    </citation>
    <scope>NUCLEOTIDE SEQUENCE</scope>
    <source>
        <strain evidence="3">GVMAG-M-3300023184-182</strain>
    </source>
</reference>
<evidence type="ECO:0000313" key="3">
    <source>
        <dbReference type="EMBL" id="QHT85887.1"/>
    </source>
</evidence>
<proteinExistence type="predicted"/>